<sequence length="366" mass="41179">MKKQRNRLIMAIDYGGSITKVIGGVSNRERRILAMPPDVIELPKTFLELHQGEIGTASPENKVWIAVNGKSYAVGMYARTLAIENPRLTQPKIATALSKTLAAIWVLKEQLRLSNTIRLDLCCVLPIGEYQDKDKLKRQLEKAFHEFETPSGQLKVELSEFNCKPEGAGVYMMHTRKRGVEAQQKILAVVMLGYRNTSVLVFRQGNLVDKATSPLGFARLLKNVIAQTSGQTLERLAPSVVQYLEGKDDSGLLSILLSDEPIEELAQLKNAIAIAQEKHQIELCGWLNEIIPRLSEEIVLCGGTADTLQNYLFKLWNSQEIYLHGGVELPEDIKALKMGYRFADIWIMWDYFIDKLMKNKLALPIA</sequence>
<dbReference type="AlphaFoldDB" id="A0A2T1LT28"/>
<evidence type="ECO:0000313" key="2">
    <source>
        <dbReference type="EMBL" id="PSF33455.1"/>
    </source>
</evidence>
<dbReference type="InterPro" id="IPR040607">
    <property type="entry name" value="ALP_N"/>
</dbReference>
<evidence type="ECO:0000259" key="1">
    <source>
        <dbReference type="Pfam" id="PF17989"/>
    </source>
</evidence>
<reference evidence="2 3" key="1">
    <citation type="submission" date="2018-03" db="EMBL/GenBank/DDBJ databases">
        <title>The ancient ancestry and fast evolution of plastids.</title>
        <authorList>
            <person name="Moore K.R."/>
            <person name="Magnabosco C."/>
            <person name="Momper L."/>
            <person name="Gold D.A."/>
            <person name="Bosak T."/>
            <person name="Fournier G.P."/>
        </authorList>
    </citation>
    <scope>NUCLEOTIDE SEQUENCE [LARGE SCALE GENOMIC DNA]</scope>
    <source>
        <strain evidence="2 3">CCALA 016</strain>
    </source>
</reference>
<comment type="caution">
    <text evidence="2">The sequence shown here is derived from an EMBL/GenBank/DDBJ whole genome shotgun (WGS) entry which is preliminary data.</text>
</comment>
<dbReference type="CDD" id="cd10227">
    <property type="entry name" value="ASKHA_NBD_ParM-like"/>
    <property type="match status" value="1"/>
</dbReference>
<organism evidence="2 3">
    <name type="scientific">Aphanothece hegewaldii CCALA 016</name>
    <dbReference type="NCBI Taxonomy" id="2107694"/>
    <lineage>
        <taxon>Bacteria</taxon>
        <taxon>Bacillati</taxon>
        <taxon>Cyanobacteriota</taxon>
        <taxon>Cyanophyceae</taxon>
        <taxon>Oscillatoriophycideae</taxon>
        <taxon>Chroococcales</taxon>
        <taxon>Aphanothecaceae</taxon>
        <taxon>Aphanothece</taxon>
    </lineage>
</organism>
<dbReference type="OrthoDB" id="503465at2"/>
<evidence type="ECO:0000313" key="3">
    <source>
        <dbReference type="Proteomes" id="UP000239001"/>
    </source>
</evidence>
<dbReference type="InterPro" id="IPR043129">
    <property type="entry name" value="ATPase_NBD"/>
</dbReference>
<proteinExistence type="predicted"/>
<dbReference type="EMBL" id="PXOH01000030">
    <property type="protein sequence ID" value="PSF33455.1"/>
    <property type="molecule type" value="Genomic_DNA"/>
</dbReference>
<protein>
    <recommendedName>
        <fullName evidence="1">Actin-like protein N-terminal domain-containing protein</fullName>
    </recommendedName>
</protein>
<feature type="domain" description="Actin-like protein N-terminal" evidence="1">
    <location>
        <begin position="11"/>
        <end position="169"/>
    </location>
</feature>
<reference evidence="2 3" key="2">
    <citation type="submission" date="2018-03" db="EMBL/GenBank/DDBJ databases">
        <authorList>
            <person name="Keele B.F."/>
        </authorList>
    </citation>
    <scope>NUCLEOTIDE SEQUENCE [LARGE SCALE GENOMIC DNA]</scope>
    <source>
        <strain evidence="2 3">CCALA 016</strain>
    </source>
</reference>
<name>A0A2T1LT28_9CHRO</name>
<accession>A0A2T1LT28</accession>
<gene>
    <name evidence="2" type="ORF">C7H19_20000</name>
</gene>
<dbReference type="Pfam" id="PF17989">
    <property type="entry name" value="ALP_N"/>
    <property type="match status" value="1"/>
</dbReference>
<dbReference type="Gene3D" id="3.30.420.40">
    <property type="match status" value="2"/>
</dbReference>
<dbReference type="SUPFAM" id="SSF53067">
    <property type="entry name" value="Actin-like ATPase domain"/>
    <property type="match status" value="1"/>
</dbReference>
<dbReference type="Proteomes" id="UP000239001">
    <property type="component" value="Unassembled WGS sequence"/>
</dbReference>
<keyword evidence="3" id="KW-1185">Reference proteome</keyword>